<evidence type="ECO:0000313" key="5">
    <source>
        <dbReference type="Proteomes" id="UP001497516"/>
    </source>
</evidence>
<evidence type="ECO:0000259" key="3">
    <source>
        <dbReference type="PROSITE" id="PS50158"/>
    </source>
</evidence>
<dbReference type="GO" id="GO:0003676">
    <property type="term" value="F:nucleic acid binding"/>
    <property type="evidence" value="ECO:0007669"/>
    <property type="project" value="InterPro"/>
</dbReference>
<dbReference type="PANTHER" id="PTHR31286:SF167">
    <property type="entry name" value="OS09G0268800 PROTEIN"/>
    <property type="match status" value="1"/>
</dbReference>
<protein>
    <recommendedName>
        <fullName evidence="3">CCHC-type domain-containing protein</fullName>
    </recommendedName>
</protein>
<dbReference type="InterPro" id="IPR025836">
    <property type="entry name" value="Zn_knuckle_CX2CX4HX4C"/>
</dbReference>
<feature type="region of interest" description="Disordered" evidence="2">
    <location>
        <begin position="316"/>
        <end position="344"/>
    </location>
</feature>
<evidence type="ECO:0000256" key="1">
    <source>
        <dbReference type="PROSITE-ProRule" id="PRU00047"/>
    </source>
</evidence>
<feature type="region of interest" description="Disordered" evidence="2">
    <location>
        <begin position="1"/>
        <end position="23"/>
    </location>
</feature>
<dbReference type="AlphaFoldDB" id="A0AAV2ELI3"/>
<proteinExistence type="predicted"/>
<dbReference type="PANTHER" id="PTHR31286">
    <property type="entry name" value="GLYCINE-RICH CELL WALL STRUCTURAL PROTEIN 1.8-LIKE"/>
    <property type="match status" value="1"/>
</dbReference>
<feature type="domain" description="CCHC-type" evidence="3">
    <location>
        <begin position="231"/>
        <end position="246"/>
    </location>
</feature>
<dbReference type="GO" id="GO:0008270">
    <property type="term" value="F:zinc ion binding"/>
    <property type="evidence" value="ECO:0007669"/>
    <property type="project" value="UniProtKB-KW"/>
</dbReference>
<dbReference type="PROSITE" id="PS50158">
    <property type="entry name" value="ZF_CCHC"/>
    <property type="match status" value="1"/>
</dbReference>
<feature type="compositionally biased region" description="Basic and acidic residues" evidence="2">
    <location>
        <begin position="320"/>
        <end position="340"/>
    </location>
</feature>
<dbReference type="InterPro" id="IPR036875">
    <property type="entry name" value="Znf_CCHC_sf"/>
</dbReference>
<keyword evidence="1" id="KW-0479">Metal-binding</keyword>
<gene>
    <name evidence="4" type="ORF">LTRI10_LOCUS27868</name>
</gene>
<sequence>MESTNLKAKETTGGGDDEGGIFNPTAGLKEKLNHINLDEDEDEPLEVADEDVDVVRMEAVRHLGLVGRLLSEKEPNIKSLKYALTKARGLKKGYQITELGHNLFAFQFLELDDRNKVCYGGPWHYENNAMLFTTSWWIKKPTPANLHKMEIWIQIKEFPAELRTQSMAEKIVNRIGEFVYFDDSSKKLWDDFLRLRVSISINNPLKKKIKLNVGGELMEFLVKYEKLPLFCHSCGRIGHIKTRCPQPSQLKVDPFGFDLRTAPPVPRNWLSHRAKKEEANIWSQLRRKFDMESSGSNSEKDTSTRQEDMQAEMEYNLNNKNRDPMDTGLDTKRLQPDRGGGRNRKVGHMVMLLKRIS</sequence>
<feature type="compositionally biased region" description="Basic and acidic residues" evidence="2">
    <location>
        <begin position="298"/>
        <end position="308"/>
    </location>
</feature>
<organism evidence="4 5">
    <name type="scientific">Linum trigynum</name>
    <dbReference type="NCBI Taxonomy" id="586398"/>
    <lineage>
        <taxon>Eukaryota</taxon>
        <taxon>Viridiplantae</taxon>
        <taxon>Streptophyta</taxon>
        <taxon>Embryophyta</taxon>
        <taxon>Tracheophyta</taxon>
        <taxon>Spermatophyta</taxon>
        <taxon>Magnoliopsida</taxon>
        <taxon>eudicotyledons</taxon>
        <taxon>Gunneridae</taxon>
        <taxon>Pentapetalae</taxon>
        <taxon>rosids</taxon>
        <taxon>fabids</taxon>
        <taxon>Malpighiales</taxon>
        <taxon>Linaceae</taxon>
        <taxon>Linum</taxon>
    </lineage>
</organism>
<keyword evidence="1" id="KW-0862">Zinc</keyword>
<evidence type="ECO:0000313" key="4">
    <source>
        <dbReference type="EMBL" id="CAL1386853.1"/>
    </source>
</evidence>
<feature type="region of interest" description="Disordered" evidence="2">
    <location>
        <begin position="289"/>
        <end position="308"/>
    </location>
</feature>
<keyword evidence="5" id="KW-1185">Reference proteome</keyword>
<dbReference type="InterPro" id="IPR025558">
    <property type="entry name" value="DUF4283"/>
</dbReference>
<dbReference type="SUPFAM" id="SSF57756">
    <property type="entry name" value="Retrovirus zinc finger-like domains"/>
    <property type="match status" value="1"/>
</dbReference>
<keyword evidence="1" id="KW-0863">Zinc-finger</keyword>
<dbReference type="InterPro" id="IPR001878">
    <property type="entry name" value="Znf_CCHC"/>
</dbReference>
<dbReference type="EMBL" id="OZ034818">
    <property type="protein sequence ID" value="CAL1386853.1"/>
    <property type="molecule type" value="Genomic_DNA"/>
</dbReference>
<dbReference type="Pfam" id="PF14111">
    <property type="entry name" value="DUF4283"/>
    <property type="match status" value="1"/>
</dbReference>
<evidence type="ECO:0000256" key="2">
    <source>
        <dbReference type="SAM" id="MobiDB-lite"/>
    </source>
</evidence>
<dbReference type="Proteomes" id="UP001497516">
    <property type="component" value="Chromosome 5"/>
</dbReference>
<name>A0AAV2ELI3_9ROSI</name>
<dbReference type="InterPro" id="IPR040256">
    <property type="entry name" value="At4g02000-like"/>
</dbReference>
<reference evidence="4 5" key="1">
    <citation type="submission" date="2024-04" db="EMBL/GenBank/DDBJ databases">
        <authorList>
            <person name="Fracassetti M."/>
        </authorList>
    </citation>
    <scope>NUCLEOTIDE SEQUENCE [LARGE SCALE GENOMIC DNA]</scope>
</reference>
<dbReference type="Pfam" id="PF14392">
    <property type="entry name" value="zf-CCHC_4"/>
    <property type="match status" value="1"/>
</dbReference>
<accession>A0AAV2ELI3</accession>